<accession>A0A2T1LSF3</accession>
<organism evidence="1 2">
    <name type="scientific">Aphanothece hegewaldii CCALA 016</name>
    <dbReference type="NCBI Taxonomy" id="2107694"/>
    <lineage>
        <taxon>Bacteria</taxon>
        <taxon>Bacillati</taxon>
        <taxon>Cyanobacteriota</taxon>
        <taxon>Cyanophyceae</taxon>
        <taxon>Oscillatoriophycideae</taxon>
        <taxon>Chroococcales</taxon>
        <taxon>Aphanothecaceae</taxon>
        <taxon>Aphanothece</taxon>
    </lineage>
</organism>
<keyword evidence="2" id="KW-1185">Reference proteome</keyword>
<dbReference type="RefSeq" id="WP_106458972.1">
    <property type="nucleotide sequence ID" value="NZ_PXOH01000037.1"/>
</dbReference>
<reference evidence="1 2" key="1">
    <citation type="submission" date="2018-03" db="EMBL/GenBank/DDBJ databases">
        <title>The ancient ancestry and fast evolution of plastids.</title>
        <authorList>
            <person name="Moore K.R."/>
            <person name="Magnabosco C."/>
            <person name="Momper L."/>
            <person name="Gold D.A."/>
            <person name="Bosak T."/>
            <person name="Fournier G.P."/>
        </authorList>
    </citation>
    <scope>NUCLEOTIDE SEQUENCE [LARGE SCALE GENOMIC DNA]</scope>
    <source>
        <strain evidence="1 2">CCALA 016</strain>
    </source>
</reference>
<evidence type="ECO:0000313" key="2">
    <source>
        <dbReference type="Proteomes" id="UP000239001"/>
    </source>
</evidence>
<reference evidence="1 2" key="2">
    <citation type="submission" date="2018-03" db="EMBL/GenBank/DDBJ databases">
        <authorList>
            <person name="Keele B.F."/>
        </authorList>
    </citation>
    <scope>NUCLEOTIDE SEQUENCE [LARGE SCALE GENOMIC DNA]</scope>
    <source>
        <strain evidence="1 2">CCALA 016</strain>
    </source>
</reference>
<dbReference type="Proteomes" id="UP000239001">
    <property type="component" value="Unassembled WGS sequence"/>
</dbReference>
<protein>
    <submittedName>
        <fullName evidence="1">KAP family P-loop domain-containing protein</fullName>
    </submittedName>
</protein>
<sequence length="671" mass="77702">MVNIDSLICQSINPFDERDLKAGNFWIEQQDTKQTIESIHLEEIKKIESYLDVVSFDHSSRTLLLLGDSGSGKSYLLGRLKRELNNKAFFVYIDPWVDSRFLWRHILRKTISSLLYIPPNQSESQLILWLKNLPVVKNSKFQKSFNNEERKRFIVQLKNSYPNGINNAREFFGILYDLLNPSLSDLASDWLKGDHLSEDDLKDLRISSSINNEDYARGILENLGRISVENLPFIFCFDQLDNIPLSSSGFIDLQSLFNFNTNIHTQIVKNFLIIISMPTSTWNDNEKRIQPADLAEGRLHQKITLKTINKKQIEAIWTLKVSGLHSQAKPKPNSSIYPLNQQQIDINFSSGKTLPRNVLIVGRKLYQSYKDGLSIITPHPDLLSLFKLSWPDEFQKSRNKIISVNQLTALELLKILDEVLQVLKCTKASLKFSSNNVNSGYLSFLKAFEKNCIIWTEDQNMNYFCNVMKYCKKEIEAKTYHHLYLLRYSTLGNPSNKGYQIYKSIFKSPHKHIQPTLTSIHYLTTYHQLMMDAKSKELVIGGEIIDLPTLEDLMRQSRIFENCQLLLDLGLIKKTVEENLIKTESNQEENEKIKNYLLKIIQTQNFISLPALIEKALEHFSHNFLLNFDQVQQLTKEICQQDLAIITNPDEPIEKQLICLNITPKIKDDNF</sequence>
<dbReference type="OrthoDB" id="227666at2"/>
<dbReference type="AlphaFoldDB" id="A0A2T1LSF3"/>
<proteinExistence type="predicted"/>
<dbReference type="EMBL" id="PXOH01000037">
    <property type="protein sequence ID" value="PSF32475.1"/>
    <property type="molecule type" value="Genomic_DNA"/>
</dbReference>
<dbReference type="InterPro" id="IPR027417">
    <property type="entry name" value="P-loop_NTPase"/>
</dbReference>
<comment type="caution">
    <text evidence="1">The sequence shown here is derived from an EMBL/GenBank/DDBJ whole genome shotgun (WGS) entry which is preliminary data.</text>
</comment>
<name>A0A2T1LSF3_9CHRO</name>
<gene>
    <name evidence="1" type="ORF">C7H19_21505</name>
</gene>
<dbReference type="SUPFAM" id="SSF52540">
    <property type="entry name" value="P-loop containing nucleoside triphosphate hydrolases"/>
    <property type="match status" value="1"/>
</dbReference>
<dbReference type="Gene3D" id="3.40.50.300">
    <property type="entry name" value="P-loop containing nucleotide triphosphate hydrolases"/>
    <property type="match status" value="1"/>
</dbReference>
<evidence type="ECO:0000313" key="1">
    <source>
        <dbReference type="EMBL" id="PSF32475.1"/>
    </source>
</evidence>